<dbReference type="EMBL" id="LKAM01000004">
    <property type="protein sequence ID" value="KUM49012.1"/>
    <property type="molecule type" value="Genomic_DNA"/>
</dbReference>
<gene>
    <name evidence="1" type="ORF">ABT39_MTgene4349</name>
</gene>
<dbReference type="AlphaFoldDB" id="A0A124GNJ5"/>
<keyword evidence="1" id="KW-0496">Mitochondrion</keyword>
<comment type="caution">
    <text evidence="1">The sequence shown here is derived from an EMBL/GenBank/DDBJ whole genome shotgun (WGS) entry which is preliminary data.</text>
</comment>
<protein>
    <submittedName>
        <fullName evidence="1">Uncharacterized protein</fullName>
    </submittedName>
</protein>
<organism evidence="1">
    <name type="scientific">Picea glauca</name>
    <name type="common">White spruce</name>
    <name type="synonym">Pinus glauca</name>
    <dbReference type="NCBI Taxonomy" id="3330"/>
    <lineage>
        <taxon>Eukaryota</taxon>
        <taxon>Viridiplantae</taxon>
        <taxon>Streptophyta</taxon>
        <taxon>Embryophyta</taxon>
        <taxon>Tracheophyta</taxon>
        <taxon>Spermatophyta</taxon>
        <taxon>Pinopsida</taxon>
        <taxon>Pinidae</taxon>
        <taxon>Conifers I</taxon>
        <taxon>Pinales</taxon>
        <taxon>Pinaceae</taxon>
        <taxon>Picea</taxon>
    </lineage>
</organism>
<proteinExistence type="predicted"/>
<sequence length="67" mass="7902">MMYKSPIPWSKRPPGLGSFRARRPLFYFIVCIILPPRPGHIVEHWTYSFTAHTRRGTYLFVAHLRCA</sequence>
<reference evidence="1" key="1">
    <citation type="journal article" date="2015" name="Genome Biol. Evol.">
        <title>Organellar Genomes of White Spruce (Picea glauca): Assembly and Annotation.</title>
        <authorList>
            <person name="Jackman S.D."/>
            <person name="Warren R.L."/>
            <person name="Gibb E.A."/>
            <person name="Vandervalk B.P."/>
            <person name="Mohamadi H."/>
            <person name="Chu J."/>
            <person name="Raymond A."/>
            <person name="Pleasance S."/>
            <person name="Coope R."/>
            <person name="Wildung M.R."/>
            <person name="Ritland C.E."/>
            <person name="Bousquet J."/>
            <person name="Jones S.J."/>
            <person name="Bohlmann J."/>
            <person name="Birol I."/>
        </authorList>
    </citation>
    <scope>NUCLEOTIDE SEQUENCE [LARGE SCALE GENOMIC DNA]</scope>
    <source>
        <tissue evidence="1">Flushing bud</tissue>
    </source>
</reference>
<geneLocation type="mitochondrion" evidence="1"/>
<evidence type="ECO:0000313" key="1">
    <source>
        <dbReference type="EMBL" id="KUM49012.1"/>
    </source>
</evidence>
<name>A0A124GNJ5_PICGL</name>
<accession>A0A124GNJ5</accession>